<evidence type="ECO:0000259" key="2">
    <source>
        <dbReference type="Pfam" id="PF20061"/>
    </source>
</evidence>
<dbReference type="EMBL" id="VWNA01000001">
    <property type="protein sequence ID" value="MQT13231.1"/>
    <property type="molecule type" value="Genomic_DNA"/>
</dbReference>
<evidence type="ECO:0000313" key="3">
    <source>
        <dbReference type="EMBL" id="MQT13231.1"/>
    </source>
</evidence>
<evidence type="ECO:0000256" key="1">
    <source>
        <dbReference type="SAM" id="Phobius"/>
    </source>
</evidence>
<name>A0A6A7Y561_9HYPH</name>
<comment type="caution">
    <text evidence="3">The sequence shown here is derived from an EMBL/GenBank/DDBJ whole genome shotgun (WGS) entry which is preliminary data.</text>
</comment>
<feature type="transmembrane region" description="Helical" evidence="1">
    <location>
        <begin position="67"/>
        <end position="85"/>
    </location>
</feature>
<feature type="domain" description="DUF6460" evidence="2">
    <location>
        <begin position="54"/>
        <end position="88"/>
    </location>
</feature>
<keyword evidence="4" id="KW-1185">Reference proteome</keyword>
<dbReference type="AlphaFoldDB" id="A0A6A7Y561"/>
<feature type="transmembrane region" description="Helical" evidence="1">
    <location>
        <begin position="17"/>
        <end position="35"/>
    </location>
</feature>
<organism evidence="3 4">
    <name type="scientific">Segnochrobactrum spirostomi</name>
    <dbReference type="NCBI Taxonomy" id="2608987"/>
    <lineage>
        <taxon>Bacteria</taxon>
        <taxon>Pseudomonadati</taxon>
        <taxon>Pseudomonadota</taxon>
        <taxon>Alphaproteobacteria</taxon>
        <taxon>Hyphomicrobiales</taxon>
        <taxon>Segnochrobactraceae</taxon>
        <taxon>Segnochrobactrum</taxon>
    </lineage>
</organism>
<sequence length="90" mass="9801">MANGGMERFLGGSPGRVALQLLVLCIVVGMILSALNIDPRNIVHWIVGLIHRIAAMGFGAVEEFGRYILLGAVVVIPVWIIIRLLNIGRR</sequence>
<keyword evidence="1" id="KW-0472">Membrane</keyword>
<gene>
    <name evidence="3" type="ORF">F0357_11370</name>
</gene>
<dbReference type="InterPro" id="IPR045594">
    <property type="entry name" value="DUF6460"/>
</dbReference>
<dbReference type="RefSeq" id="WP_153481311.1">
    <property type="nucleotide sequence ID" value="NZ_VWNA01000001.1"/>
</dbReference>
<dbReference type="Proteomes" id="UP000332515">
    <property type="component" value="Unassembled WGS sequence"/>
</dbReference>
<dbReference type="Pfam" id="PF20061">
    <property type="entry name" value="DUF6460"/>
    <property type="match status" value="1"/>
</dbReference>
<evidence type="ECO:0000313" key="4">
    <source>
        <dbReference type="Proteomes" id="UP000332515"/>
    </source>
</evidence>
<keyword evidence="1" id="KW-0812">Transmembrane</keyword>
<accession>A0A6A7Y561</accession>
<proteinExistence type="predicted"/>
<keyword evidence="1" id="KW-1133">Transmembrane helix</keyword>
<feature type="transmembrane region" description="Helical" evidence="1">
    <location>
        <begin position="42"/>
        <end position="61"/>
    </location>
</feature>
<reference evidence="3 4" key="1">
    <citation type="submission" date="2019-09" db="EMBL/GenBank/DDBJ databases">
        <title>Segnochrobactrum spirostomi gen. nov., sp. nov., isolated from the ciliate Spirostomum cf. yagiui and description of a novel family, Segnochrobactraceae fam. nov. within the order Rhizobiales of the class Alphaproteobacteria.</title>
        <authorList>
            <person name="Akter S."/>
            <person name="Shazib S.U.A."/>
            <person name="Shin M.K."/>
        </authorList>
    </citation>
    <scope>NUCLEOTIDE SEQUENCE [LARGE SCALE GENOMIC DNA]</scope>
    <source>
        <strain evidence="3 4">Sp-1</strain>
    </source>
</reference>
<protein>
    <submittedName>
        <fullName evidence="3">Integrase</fullName>
    </submittedName>
</protein>